<evidence type="ECO:0000313" key="2">
    <source>
        <dbReference type="Proteomes" id="UP000324222"/>
    </source>
</evidence>
<reference evidence="1 2" key="1">
    <citation type="submission" date="2019-05" db="EMBL/GenBank/DDBJ databases">
        <title>Another draft genome of Portunus trituberculatus and its Hox gene families provides insights of decapod evolution.</title>
        <authorList>
            <person name="Jeong J.-H."/>
            <person name="Song I."/>
            <person name="Kim S."/>
            <person name="Choi T."/>
            <person name="Kim D."/>
            <person name="Ryu S."/>
            <person name="Kim W."/>
        </authorList>
    </citation>
    <scope>NUCLEOTIDE SEQUENCE [LARGE SCALE GENOMIC DNA]</scope>
    <source>
        <tissue evidence="1">Muscle</tissue>
    </source>
</reference>
<protein>
    <submittedName>
        <fullName evidence="1">Uncharacterized protein</fullName>
    </submittedName>
</protein>
<comment type="caution">
    <text evidence="1">The sequence shown here is derived from an EMBL/GenBank/DDBJ whole genome shotgun (WGS) entry which is preliminary data.</text>
</comment>
<dbReference type="EMBL" id="VSRR010062207">
    <property type="protein sequence ID" value="MPC83322.1"/>
    <property type="molecule type" value="Genomic_DNA"/>
</dbReference>
<evidence type="ECO:0000313" key="1">
    <source>
        <dbReference type="EMBL" id="MPC83322.1"/>
    </source>
</evidence>
<accession>A0A5B7IHN9</accession>
<dbReference type="Proteomes" id="UP000324222">
    <property type="component" value="Unassembled WGS sequence"/>
</dbReference>
<name>A0A5B7IHN9_PORTR</name>
<sequence length="88" mass="9885">MWRRGGQGDAPGTSVSGFAHLGRSYVFLTQVQVIPGWRLEPTTAISYNTPSRAKDTIRPKQSRFSYLTDYPYFSPRPVLPESSQFTDG</sequence>
<organism evidence="1 2">
    <name type="scientific">Portunus trituberculatus</name>
    <name type="common">Swimming crab</name>
    <name type="synonym">Neptunus trituberculatus</name>
    <dbReference type="NCBI Taxonomy" id="210409"/>
    <lineage>
        <taxon>Eukaryota</taxon>
        <taxon>Metazoa</taxon>
        <taxon>Ecdysozoa</taxon>
        <taxon>Arthropoda</taxon>
        <taxon>Crustacea</taxon>
        <taxon>Multicrustacea</taxon>
        <taxon>Malacostraca</taxon>
        <taxon>Eumalacostraca</taxon>
        <taxon>Eucarida</taxon>
        <taxon>Decapoda</taxon>
        <taxon>Pleocyemata</taxon>
        <taxon>Brachyura</taxon>
        <taxon>Eubrachyura</taxon>
        <taxon>Portunoidea</taxon>
        <taxon>Portunidae</taxon>
        <taxon>Portuninae</taxon>
        <taxon>Portunus</taxon>
    </lineage>
</organism>
<keyword evidence="2" id="KW-1185">Reference proteome</keyword>
<gene>
    <name evidence="1" type="ORF">E2C01_078030</name>
</gene>
<proteinExistence type="predicted"/>
<dbReference type="AlphaFoldDB" id="A0A5B7IHN9"/>